<evidence type="ECO:0000313" key="4">
    <source>
        <dbReference type="Proteomes" id="UP001287286"/>
    </source>
</evidence>
<feature type="region of interest" description="Disordered" evidence="1">
    <location>
        <begin position="190"/>
        <end position="271"/>
    </location>
</feature>
<name>A0ABR0C922_PURLI</name>
<feature type="compositionally biased region" description="Basic residues" evidence="1">
    <location>
        <begin position="195"/>
        <end position="226"/>
    </location>
</feature>
<feature type="compositionally biased region" description="Low complexity" evidence="1">
    <location>
        <begin position="123"/>
        <end position="132"/>
    </location>
</feature>
<comment type="caution">
    <text evidence="3">The sequence shown here is derived from an EMBL/GenBank/DDBJ whole genome shotgun (WGS) entry which is preliminary data.</text>
</comment>
<reference evidence="3 4" key="1">
    <citation type="journal article" date="2024" name="Microbiol. Resour. Announc.">
        <title>Genome annotations for the ascomycete fungi Trichoderma harzianum, Trichoderma aggressivum, and Purpureocillium lilacinum.</title>
        <authorList>
            <person name="Beijen E.P.W."/>
            <person name="Ohm R.A."/>
        </authorList>
    </citation>
    <scope>NUCLEOTIDE SEQUENCE [LARGE SCALE GENOMIC DNA]</scope>
    <source>
        <strain evidence="3 4">CBS 150709</strain>
    </source>
</reference>
<sequence>MIGTVVDTGIATVYMLASMPPFTERHRFQKSCSLFLSSLALYRGKATALRALNTQPTYTTPRAVPSRPMAPVIPPPGAGAGDILPELDALLSATPTPTTPPSAASDADDNHYQLLRARQSAPTATVTVVSGSGDSGDSGGSSATTLSGGAIAGIVIGSIAGFLLLVWIYRSCFNIGAPPGEDREAWYHDVDPKRSPHRHHHHHSYTHSRPRHGGGHHHRHHSRRRSSLSSTMSTPPPVVVRETSRTQPVYVSRGRDRVSRSRGRAVLRRAT</sequence>
<feature type="compositionally biased region" description="Basic residues" evidence="1">
    <location>
        <begin position="260"/>
        <end position="271"/>
    </location>
</feature>
<feature type="region of interest" description="Disordered" evidence="1">
    <location>
        <begin position="123"/>
        <end position="143"/>
    </location>
</feature>
<accession>A0ABR0C922</accession>
<evidence type="ECO:0000313" key="3">
    <source>
        <dbReference type="EMBL" id="KAK4092571.1"/>
    </source>
</evidence>
<organism evidence="3 4">
    <name type="scientific">Purpureocillium lilacinum</name>
    <name type="common">Paecilomyces lilacinus</name>
    <dbReference type="NCBI Taxonomy" id="33203"/>
    <lineage>
        <taxon>Eukaryota</taxon>
        <taxon>Fungi</taxon>
        <taxon>Dikarya</taxon>
        <taxon>Ascomycota</taxon>
        <taxon>Pezizomycotina</taxon>
        <taxon>Sordariomycetes</taxon>
        <taxon>Hypocreomycetidae</taxon>
        <taxon>Hypocreales</taxon>
        <taxon>Ophiocordycipitaceae</taxon>
        <taxon>Purpureocillium</taxon>
    </lineage>
</organism>
<protein>
    <submittedName>
        <fullName evidence="3">Uncharacterized protein</fullName>
    </submittedName>
</protein>
<feature type="transmembrane region" description="Helical" evidence="2">
    <location>
        <begin position="150"/>
        <end position="169"/>
    </location>
</feature>
<dbReference type="EMBL" id="JAWRVI010000008">
    <property type="protein sequence ID" value="KAK4092571.1"/>
    <property type="molecule type" value="Genomic_DNA"/>
</dbReference>
<keyword evidence="4" id="KW-1185">Reference proteome</keyword>
<proteinExistence type="predicted"/>
<keyword evidence="2" id="KW-0472">Membrane</keyword>
<dbReference type="Proteomes" id="UP001287286">
    <property type="component" value="Unassembled WGS sequence"/>
</dbReference>
<keyword evidence="2" id="KW-1133">Transmembrane helix</keyword>
<gene>
    <name evidence="3" type="ORF">Purlil1_3192</name>
</gene>
<evidence type="ECO:0000256" key="1">
    <source>
        <dbReference type="SAM" id="MobiDB-lite"/>
    </source>
</evidence>
<keyword evidence="2" id="KW-0812">Transmembrane</keyword>
<evidence type="ECO:0000256" key="2">
    <source>
        <dbReference type="SAM" id="Phobius"/>
    </source>
</evidence>